<comment type="similarity">
    <text evidence="1">Belongs to the LEA type SMP family.</text>
</comment>
<evidence type="ECO:0000313" key="6">
    <source>
        <dbReference type="Proteomes" id="UP001370490"/>
    </source>
</evidence>
<evidence type="ECO:0000259" key="4">
    <source>
        <dbReference type="Pfam" id="PF04927"/>
    </source>
</evidence>
<evidence type="ECO:0000313" key="5">
    <source>
        <dbReference type="EMBL" id="KAK6911444.1"/>
    </source>
</evidence>
<keyword evidence="6" id="KW-1185">Reference proteome</keyword>
<dbReference type="AlphaFoldDB" id="A0AAN8YQH4"/>
<reference evidence="5 6" key="1">
    <citation type="submission" date="2023-12" db="EMBL/GenBank/DDBJ databases">
        <title>A high-quality genome assembly for Dillenia turbinata (Dilleniales).</title>
        <authorList>
            <person name="Chanderbali A."/>
        </authorList>
    </citation>
    <scope>NUCLEOTIDE SEQUENCE [LARGE SCALE GENOMIC DNA]</scope>
    <source>
        <strain evidence="5">LSX21</strain>
        <tissue evidence="5">Leaf</tissue>
    </source>
</reference>
<dbReference type="InterPro" id="IPR042971">
    <property type="entry name" value="LEA_SMP"/>
</dbReference>
<dbReference type="PANTHER" id="PTHR31174:SF34">
    <property type="entry name" value="LATE EMBRYOGENESIS ABUNDANT PROTEIN 47"/>
    <property type="match status" value="1"/>
</dbReference>
<evidence type="ECO:0000256" key="1">
    <source>
        <dbReference type="ARBA" id="ARBA00010733"/>
    </source>
</evidence>
<proteinExistence type="inferred from homology"/>
<dbReference type="Pfam" id="PF04927">
    <property type="entry name" value="SMP"/>
    <property type="match status" value="1"/>
</dbReference>
<evidence type="ECO:0000256" key="3">
    <source>
        <dbReference type="SAM" id="MobiDB-lite"/>
    </source>
</evidence>
<dbReference type="EMBL" id="JBAMMX010000028">
    <property type="protein sequence ID" value="KAK6911444.1"/>
    <property type="molecule type" value="Genomic_DNA"/>
</dbReference>
<dbReference type="InterPro" id="IPR007011">
    <property type="entry name" value="LEA_SMP_dom"/>
</dbReference>
<evidence type="ECO:0000256" key="2">
    <source>
        <dbReference type="ARBA" id="ARBA00022737"/>
    </source>
</evidence>
<sequence>MSHEQLRRPHQQPIKNGGAFAGTDDSLTGQSLKGGPAAWPNMQNEHAGLAGLDDLFDKGEDQSVSIAETVVPGRGFITESVRREDARGRLPVDKPVTHRDAEGVITAKSRTNPNLTTFPGGVADSVVSAARLNQQNKNDLKQD</sequence>
<name>A0AAN8YQH4_9MAGN</name>
<dbReference type="Proteomes" id="UP001370490">
    <property type="component" value="Unassembled WGS sequence"/>
</dbReference>
<gene>
    <name evidence="5" type="ORF">RJ641_023537</name>
</gene>
<feature type="region of interest" description="Disordered" evidence="3">
    <location>
        <begin position="1"/>
        <end position="55"/>
    </location>
</feature>
<keyword evidence="2" id="KW-0677">Repeat</keyword>
<accession>A0AAN8YQH4</accession>
<dbReference type="PANTHER" id="PTHR31174">
    <property type="entry name" value="SEED MATURATION FAMILY PROTEIN"/>
    <property type="match status" value="1"/>
</dbReference>
<organism evidence="5 6">
    <name type="scientific">Dillenia turbinata</name>
    <dbReference type="NCBI Taxonomy" id="194707"/>
    <lineage>
        <taxon>Eukaryota</taxon>
        <taxon>Viridiplantae</taxon>
        <taxon>Streptophyta</taxon>
        <taxon>Embryophyta</taxon>
        <taxon>Tracheophyta</taxon>
        <taxon>Spermatophyta</taxon>
        <taxon>Magnoliopsida</taxon>
        <taxon>eudicotyledons</taxon>
        <taxon>Gunneridae</taxon>
        <taxon>Pentapetalae</taxon>
        <taxon>Dilleniales</taxon>
        <taxon>Dilleniaceae</taxon>
        <taxon>Dillenia</taxon>
    </lineage>
</organism>
<comment type="caution">
    <text evidence="5">The sequence shown here is derived from an EMBL/GenBank/DDBJ whole genome shotgun (WGS) entry which is preliminary data.</text>
</comment>
<protein>
    <submittedName>
        <fullName evidence="5">Late embryogenesis abundant protein, SMP subgroup domain</fullName>
    </submittedName>
</protein>
<feature type="domain" description="SMP" evidence="4">
    <location>
        <begin position="85"/>
        <end position="135"/>
    </location>
</feature>